<name>A0A4Y2TX83_ARAVE</name>
<gene>
    <name evidence="1" type="ORF">AVEN_215705_1</name>
</gene>
<dbReference type="AlphaFoldDB" id="A0A4Y2TX83"/>
<reference evidence="1 2" key="1">
    <citation type="journal article" date="2019" name="Sci. Rep.">
        <title>Orb-weaving spider Araneus ventricosus genome elucidates the spidroin gene catalogue.</title>
        <authorList>
            <person name="Kono N."/>
            <person name="Nakamura H."/>
            <person name="Ohtoshi R."/>
            <person name="Moran D.A.P."/>
            <person name="Shinohara A."/>
            <person name="Yoshida Y."/>
            <person name="Fujiwara M."/>
            <person name="Mori M."/>
            <person name="Tomita M."/>
            <person name="Arakawa K."/>
        </authorList>
    </citation>
    <scope>NUCLEOTIDE SEQUENCE [LARGE SCALE GENOMIC DNA]</scope>
</reference>
<accession>A0A4Y2TX83</accession>
<keyword evidence="2" id="KW-1185">Reference proteome</keyword>
<dbReference type="Proteomes" id="UP000499080">
    <property type="component" value="Unassembled WGS sequence"/>
</dbReference>
<protein>
    <submittedName>
        <fullName evidence="1">Uncharacterized protein</fullName>
    </submittedName>
</protein>
<evidence type="ECO:0000313" key="2">
    <source>
        <dbReference type="Proteomes" id="UP000499080"/>
    </source>
</evidence>
<sequence>MSPIIRTKPCKQVAKRSDLTNNAQRSHFSVGRKCRQLWYKTRAKSPRAKPCDSVSVTQVMHGCEQPKVLPKRQAFSVSRTQTSPIVDKHINAQSEAIFREAEFKISPIVDNKSPEAKRFPLADANVANCELNVDKFARQTFSQ</sequence>
<comment type="caution">
    <text evidence="1">The sequence shown here is derived from an EMBL/GenBank/DDBJ whole genome shotgun (WGS) entry which is preliminary data.</text>
</comment>
<dbReference type="EMBL" id="BGPR01031741">
    <property type="protein sequence ID" value="GBO04962.1"/>
    <property type="molecule type" value="Genomic_DNA"/>
</dbReference>
<organism evidence="1 2">
    <name type="scientific">Araneus ventricosus</name>
    <name type="common">Orbweaver spider</name>
    <name type="synonym">Epeira ventricosa</name>
    <dbReference type="NCBI Taxonomy" id="182803"/>
    <lineage>
        <taxon>Eukaryota</taxon>
        <taxon>Metazoa</taxon>
        <taxon>Ecdysozoa</taxon>
        <taxon>Arthropoda</taxon>
        <taxon>Chelicerata</taxon>
        <taxon>Arachnida</taxon>
        <taxon>Araneae</taxon>
        <taxon>Araneomorphae</taxon>
        <taxon>Entelegynae</taxon>
        <taxon>Araneoidea</taxon>
        <taxon>Araneidae</taxon>
        <taxon>Araneus</taxon>
    </lineage>
</organism>
<proteinExistence type="predicted"/>
<evidence type="ECO:0000313" key="1">
    <source>
        <dbReference type="EMBL" id="GBO04962.1"/>
    </source>
</evidence>